<dbReference type="KEGG" id="mhk:DFR87_07325"/>
<sequence length="140" mass="16180">MGSGGSIGVLIDTNILLYVYDKADPFNAILDKFEYKPRFYIHKLVLNELDMLQSKYKKSTKIQSKVNVAKEYLEVFRGWWELIDLYSDLPTDDALIATSKTMGLILFTNDEELRHRALKENIEIIFMGRGGKIIKSFHTI</sequence>
<dbReference type="InterPro" id="IPR029060">
    <property type="entry name" value="PIN-like_dom_sf"/>
</dbReference>
<dbReference type="AlphaFoldDB" id="A0A2U9IXA2"/>
<evidence type="ECO:0000313" key="3">
    <source>
        <dbReference type="Proteomes" id="UP000247586"/>
    </source>
</evidence>
<dbReference type="Gene3D" id="3.40.50.1010">
    <property type="entry name" value="5'-nuclease"/>
    <property type="match status" value="1"/>
</dbReference>
<dbReference type="SUPFAM" id="SSF88723">
    <property type="entry name" value="PIN domain-like"/>
    <property type="match status" value="1"/>
</dbReference>
<accession>A0A2U9IXA2</accession>
<keyword evidence="3" id="KW-1185">Reference proteome</keyword>
<gene>
    <name evidence="2" type="ORF">DFR87_07325</name>
</gene>
<dbReference type="STRING" id="1293036.GCA_001315825_00283"/>
<dbReference type="RefSeq" id="WP_110369789.1">
    <property type="nucleotide sequence ID" value="NZ_CP029287.2"/>
</dbReference>
<reference evidence="2 3" key="1">
    <citation type="submission" date="2018-05" db="EMBL/GenBank/DDBJ databases">
        <title>Complete Genome Sequences of Extremely Thermoacidophilic, Metal-Mobilizing Type-Strain Members of the Archaeal Family Sulfolobaceae: Acidianus brierleyi DSM-1651T, Acidianus sulfidivorans DSM-18786T, Metallosphaera hakonensis DSM-7519T, and Metallosphaera prunae DSM-10039T.</title>
        <authorList>
            <person name="Counts J.A."/>
            <person name="Kelly R.M."/>
        </authorList>
    </citation>
    <scope>NUCLEOTIDE SEQUENCE [LARGE SCALE GENOMIC DNA]</scope>
    <source>
        <strain evidence="2 3">HO1-1</strain>
    </source>
</reference>
<dbReference type="InterPro" id="IPR002716">
    <property type="entry name" value="PIN_dom"/>
</dbReference>
<evidence type="ECO:0000313" key="2">
    <source>
        <dbReference type="EMBL" id="AWS00623.1"/>
    </source>
</evidence>
<dbReference type="EMBL" id="CP029287">
    <property type="protein sequence ID" value="AWS00623.1"/>
    <property type="molecule type" value="Genomic_DNA"/>
</dbReference>
<dbReference type="GeneID" id="36835141"/>
<reference evidence="3" key="3">
    <citation type="submission" date="2020-03" db="EMBL/GenBank/DDBJ databases">
        <title>Sequencing and Assembly of Multiple Reported Metal-Biooxidizing Members of the Extremely Thermoacidophilic Archaeal Family Sulfolobaceae.</title>
        <authorList>
            <person name="Counts J.A."/>
            <person name="Kelly R.M."/>
        </authorList>
    </citation>
    <scope>NUCLEOTIDE SEQUENCE [LARGE SCALE GENOMIC DNA]</scope>
    <source>
        <strain evidence="3">HO1-1</strain>
    </source>
</reference>
<dbReference type="CDD" id="cd09879">
    <property type="entry name" value="PIN_VapC_AF0591-like"/>
    <property type="match status" value="1"/>
</dbReference>
<name>A0A2U9IXA2_9CREN</name>
<protein>
    <submittedName>
        <fullName evidence="2">Twitching motility protein PilT</fullName>
    </submittedName>
</protein>
<organism evidence="2 3">
    <name type="scientific">Metallosphaera hakonensis JCM 8857 = DSM 7519</name>
    <dbReference type="NCBI Taxonomy" id="1293036"/>
    <lineage>
        <taxon>Archaea</taxon>
        <taxon>Thermoproteota</taxon>
        <taxon>Thermoprotei</taxon>
        <taxon>Sulfolobales</taxon>
        <taxon>Sulfolobaceae</taxon>
        <taxon>Metallosphaera</taxon>
    </lineage>
</organism>
<feature type="domain" description="PIN" evidence="1">
    <location>
        <begin position="7"/>
        <end position="115"/>
    </location>
</feature>
<dbReference type="Proteomes" id="UP000247586">
    <property type="component" value="Chromosome"/>
</dbReference>
<reference evidence="3" key="2">
    <citation type="submission" date="2020-03" db="EMBL/GenBank/DDBJ databases">
        <title>Complete Genome Sequences of Extremely Thermoacidophilic, Metal-Mobilizing Type-Strain Members of the Archaeal Family Sulfolobaceae: Acidianus brierleyi DSM-1651T, Acidianus sulfidivorans DSM-18786T, Metallosphaera hakonensis DSM-7519T, and Metallosphaera prunae DSM-10039T.</title>
        <authorList>
            <person name="Counts J.A."/>
            <person name="Kelly R.M."/>
        </authorList>
    </citation>
    <scope>NUCLEOTIDE SEQUENCE [LARGE SCALE GENOMIC DNA]</scope>
    <source>
        <strain evidence="3">HO1-1</strain>
    </source>
</reference>
<dbReference type="OrthoDB" id="35744at2157"/>
<dbReference type="Pfam" id="PF01850">
    <property type="entry name" value="PIN"/>
    <property type="match status" value="1"/>
</dbReference>
<proteinExistence type="predicted"/>
<evidence type="ECO:0000259" key="1">
    <source>
        <dbReference type="SMART" id="SM00670"/>
    </source>
</evidence>
<dbReference type="SMART" id="SM00670">
    <property type="entry name" value="PINc"/>
    <property type="match status" value="1"/>
</dbReference>